<sequence>MAQLVECVPNFSEGPNKEFGLAALGLAGVSCYQVSDGRLSLRPRPELRPVWTEPGRHAQRARRRYVVCPTMASGRAAGHGGRDSPALNSSTVGFVRQQLGPRTTLHISVCHNKKTGFCAQAVTEKRQRTQQREKLRCRRVCSEPECLWLEGLAISQSKSLLAGKQRVAAKALETAMFGAWSTSPSTSKTWQTTLQDEL</sequence>
<dbReference type="EMBL" id="JAUPFM010000118">
    <property type="protein sequence ID" value="KAK2812721.1"/>
    <property type="molecule type" value="Genomic_DNA"/>
</dbReference>
<reference evidence="1" key="1">
    <citation type="submission" date="2023-07" db="EMBL/GenBank/DDBJ databases">
        <title>Chromosome-level Genome Assembly of Striped Snakehead (Channa striata).</title>
        <authorList>
            <person name="Liu H."/>
        </authorList>
    </citation>
    <scope>NUCLEOTIDE SEQUENCE</scope>
    <source>
        <strain evidence="1">Gz</strain>
        <tissue evidence="1">Muscle</tissue>
    </source>
</reference>
<keyword evidence="2" id="KW-1185">Reference proteome</keyword>
<organism evidence="1 2">
    <name type="scientific">Channa striata</name>
    <name type="common">Snakehead murrel</name>
    <name type="synonym">Ophicephalus striatus</name>
    <dbReference type="NCBI Taxonomy" id="64152"/>
    <lineage>
        <taxon>Eukaryota</taxon>
        <taxon>Metazoa</taxon>
        <taxon>Chordata</taxon>
        <taxon>Craniata</taxon>
        <taxon>Vertebrata</taxon>
        <taxon>Euteleostomi</taxon>
        <taxon>Actinopterygii</taxon>
        <taxon>Neopterygii</taxon>
        <taxon>Teleostei</taxon>
        <taxon>Neoteleostei</taxon>
        <taxon>Acanthomorphata</taxon>
        <taxon>Anabantaria</taxon>
        <taxon>Anabantiformes</taxon>
        <taxon>Channoidei</taxon>
        <taxon>Channidae</taxon>
        <taxon>Channa</taxon>
    </lineage>
</organism>
<gene>
    <name evidence="1" type="ORF">Q5P01_000966</name>
</gene>
<protein>
    <submittedName>
        <fullName evidence="1">Uncharacterized protein</fullName>
    </submittedName>
</protein>
<accession>A0AA88LMV4</accession>
<proteinExistence type="predicted"/>
<dbReference type="AlphaFoldDB" id="A0AA88LMV4"/>
<name>A0AA88LMV4_CHASR</name>
<comment type="caution">
    <text evidence="1">The sequence shown here is derived from an EMBL/GenBank/DDBJ whole genome shotgun (WGS) entry which is preliminary data.</text>
</comment>
<evidence type="ECO:0000313" key="2">
    <source>
        <dbReference type="Proteomes" id="UP001187415"/>
    </source>
</evidence>
<dbReference type="Proteomes" id="UP001187415">
    <property type="component" value="Unassembled WGS sequence"/>
</dbReference>
<evidence type="ECO:0000313" key="1">
    <source>
        <dbReference type="EMBL" id="KAK2812721.1"/>
    </source>
</evidence>